<dbReference type="GO" id="GO:0032259">
    <property type="term" value="P:methylation"/>
    <property type="evidence" value="ECO:0007669"/>
    <property type="project" value="UniProtKB-KW"/>
</dbReference>
<keyword evidence="5" id="KW-1185">Reference proteome</keyword>
<gene>
    <name evidence="4" type="ORF">LA374_13665</name>
</gene>
<sequence length="256" mass="28438">MTLEALKRELELFGERHDAETAHHGQRMLNITRDTGEFLGVLVRATGAKRVLEVGTSNGYSTLWLAEAVRDAGGKVMTLELQESKRMLALANVERAGLLPWIELVGGDAEATLEKLAPGSIDLLFLDADRSRYQGWWPQLQRLLAPRGLLVLALANVERAGLLPWIELVGGDAEATLEKLAPGSIDLLFLDADRSRYQGWWPQLQRLLAPRGLLVVDNALSHAHELADWREEVEADPRFATSLVPVGKGEWLVTRR</sequence>
<dbReference type="EMBL" id="JAIRBT010000018">
    <property type="protein sequence ID" value="MBZ6067245.1"/>
    <property type="molecule type" value="Genomic_DNA"/>
</dbReference>
<comment type="caution">
    <text evidence="4">The sequence shown here is derived from an EMBL/GenBank/DDBJ whole genome shotgun (WGS) entry which is preliminary data.</text>
</comment>
<keyword evidence="1 4" id="KW-0489">Methyltransferase</keyword>
<evidence type="ECO:0000256" key="1">
    <source>
        <dbReference type="ARBA" id="ARBA00022603"/>
    </source>
</evidence>
<accession>A0ABS7VDN9</accession>
<keyword evidence="3" id="KW-0949">S-adenosyl-L-methionine</keyword>
<evidence type="ECO:0000313" key="4">
    <source>
        <dbReference type="EMBL" id="MBZ6067245.1"/>
    </source>
</evidence>
<protein>
    <submittedName>
        <fullName evidence="4">Class I SAM-dependent methyltransferase</fullName>
        <ecNumber evidence="4">2.1.1.-</ecNumber>
    </submittedName>
</protein>
<dbReference type="Gene3D" id="3.40.50.150">
    <property type="entry name" value="Vaccinia Virus protein VP39"/>
    <property type="match status" value="2"/>
</dbReference>
<dbReference type="RefSeq" id="WP_224163133.1">
    <property type="nucleotide sequence ID" value="NZ_JAIRBT010000018.1"/>
</dbReference>
<evidence type="ECO:0000256" key="2">
    <source>
        <dbReference type="ARBA" id="ARBA00022679"/>
    </source>
</evidence>
<dbReference type="PROSITE" id="PS51682">
    <property type="entry name" value="SAM_OMT_I"/>
    <property type="match status" value="1"/>
</dbReference>
<evidence type="ECO:0000256" key="3">
    <source>
        <dbReference type="ARBA" id="ARBA00022691"/>
    </source>
</evidence>
<proteinExistence type="predicted"/>
<dbReference type="PANTHER" id="PTHR43167">
    <property type="entry name" value="PUTATIVE (AFU_ORTHOLOGUE AFUA_6G01830)-RELATED"/>
    <property type="match status" value="1"/>
</dbReference>
<reference evidence="4 5" key="1">
    <citation type="submission" date="2021-09" db="EMBL/GenBank/DDBJ databases">
        <title>Aeromonas schubertii isolated from Asian sea bass.</title>
        <authorList>
            <person name="Pinpimai K."/>
        </authorList>
    </citation>
    <scope>NUCLEOTIDE SEQUENCE [LARGE SCALE GENOMIC DNA]</scope>
    <source>
        <strain evidence="4 5">CHULA2021a</strain>
    </source>
</reference>
<dbReference type="SUPFAM" id="SSF53335">
    <property type="entry name" value="S-adenosyl-L-methionine-dependent methyltransferases"/>
    <property type="match status" value="2"/>
</dbReference>
<dbReference type="Pfam" id="PF01596">
    <property type="entry name" value="Methyltransf_3"/>
    <property type="match status" value="2"/>
</dbReference>
<dbReference type="InterPro" id="IPR029063">
    <property type="entry name" value="SAM-dependent_MTases_sf"/>
</dbReference>
<keyword evidence="2 4" id="KW-0808">Transferase</keyword>
<name>A0ABS7VDN9_9GAMM</name>
<dbReference type="GO" id="GO:0008168">
    <property type="term" value="F:methyltransferase activity"/>
    <property type="evidence" value="ECO:0007669"/>
    <property type="project" value="UniProtKB-KW"/>
</dbReference>
<dbReference type="InterPro" id="IPR002935">
    <property type="entry name" value="SAM_O-MeTrfase"/>
</dbReference>
<evidence type="ECO:0000313" key="5">
    <source>
        <dbReference type="Proteomes" id="UP000774958"/>
    </source>
</evidence>
<organism evidence="4 5">
    <name type="scientific">Aeromonas schubertii</name>
    <dbReference type="NCBI Taxonomy" id="652"/>
    <lineage>
        <taxon>Bacteria</taxon>
        <taxon>Pseudomonadati</taxon>
        <taxon>Pseudomonadota</taxon>
        <taxon>Gammaproteobacteria</taxon>
        <taxon>Aeromonadales</taxon>
        <taxon>Aeromonadaceae</taxon>
        <taxon>Aeromonas</taxon>
    </lineage>
</organism>
<dbReference type="EC" id="2.1.1.-" evidence="4"/>
<dbReference type="Proteomes" id="UP000774958">
    <property type="component" value="Unassembled WGS sequence"/>
</dbReference>
<dbReference type="CDD" id="cd02440">
    <property type="entry name" value="AdoMet_MTases"/>
    <property type="match status" value="1"/>
</dbReference>
<dbReference type="PANTHER" id="PTHR43167:SF1">
    <property type="entry name" value="PUTATIVE (AFU_ORTHOLOGUE AFUA_6G01830)-RELATED"/>
    <property type="match status" value="1"/>
</dbReference>